<dbReference type="PANTHER" id="PTHR43464">
    <property type="entry name" value="METHYLTRANSFERASE"/>
    <property type="match status" value="1"/>
</dbReference>
<reference evidence="3" key="1">
    <citation type="journal article" date="2019" name="Int. J. Syst. Evol. Microbiol.">
        <title>The Global Catalogue of Microorganisms (GCM) 10K type strain sequencing project: providing services to taxonomists for standard genome sequencing and annotation.</title>
        <authorList>
            <consortium name="The Broad Institute Genomics Platform"/>
            <consortium name="The Broad Institute Genome Sequencing Center for Infectious Disease"/>
            <person name="Wu L."/>
            <person name="Ma J."/>
        </authorList>
    </citation>
    <scope>NUCLEOTIDE SEQUENCE [LARGE SCALE GENOMIC DNA]</scope>
    <source>
        <strain evidence="3">CCUG 62793</strain>
    </source>
</reference>
<dbReference type="CDD" id="cd02440">
    <property type="entry name" value="AdoMet_MTases"/>
    <property type="match status" value="1"/>
</dbReference>
<dbReference type="EC" id="2.1.-.-" evidence="2"/>
<organism evidence="2 3">
    <name type="scientific">Delftia deserti</name>
    <dbReference type="NCBI Taxonomy" id="1651218"/>
    <lineage>
        <taxon>Bacteria</taxon>
        <taxon>Pseudomonadati</taxon>
        <taxon>Pseudomonadota</taxon>
        <taxon>Betaproteobacteria</taxon>
        <taxon>Burkholderiales</taxon>
        <taxon>Comamonadaceae</taxon>
        <taxon>Delftia</taxon>
    </lineage>
</organism>
<gene>
    <name evidence="2" type="ORF">ACFSPV_31435</name>
</gene>
<keyword evidence="2" id="KW-0808">Transferase</keyword>
<dbReference type="EMBL" id="JBHUIG010000054">
    <property type="protein sequence ID" value="MFD2323202.1"/>
    <property type="molecule type" value="Genomic_DNA"/>
</dbReference>
<sequence>MQDQTHDPFNDPQAVASYAQGPARNVPGWADMMRMADLLLSESAPEDARVLVVGAGGGLEIRRFAEAHAGWRFAGVDPAGEMLKLARATLGPLAERVDWHEGYVDGAPQGLFDAATCLLTLHFVPLDQRLFTLREIRRRLRPGAPFVAAHLSFSQTPGERETWLSRYAAFIASSGVEPSRARAAAEAVGARLPVLSPAQDEALMREAGFGGLQLFYAGMAFRGWVASA</sequence>
<evidence type="ECO:0000259" key="1">
    <source>
        <dbReference type="Pfam" id="PF13649"/>
    </source>
</evidence>
<evidence type="ECO:0000313" key="2">
    <source>
        <dbReference type="EMBL" id="MFD2323202.1"/>
    </source>
</evidence>
<dbReference type="GO" id="GO:0008168">
    <property type="term" value="F:methyltransferase activity"/>
    <property type="evidence" value="ECO:0007669"/>
    <property type="project" value="UniProtKB-KW"/>
</dbReference>
<keyword evidence="2" id="KW-0489">Methyltransferase</keyword>
<dbReference type="InterPro" id="IPR029063">
    <property type="entry name" value="SAM-dependent_MTases_sf"/>
</dbReference>
<dbReference type="GO" id="GO:0032259">
    <property type="term" value="P:methylation"/>
    <property type="evidence" value="ECO:0007669"/>
    <property type="project" value="UniProtKB-KW"/>
</dbReference>
<dbReference type="InterPro" id="IPR041698">
    <property type="entry name" value="Methyltransf_25"/>
</dbReference>
<accession>A0ABW5F247</accession>
<dbReference type="SUPFAM" id="SSF53335">
    <property type="entry name" value="S-adenosyl-L-methionine-dependent methyltransferases"/>
    <property type="match status" value="1"/>
</dbReference>
<dbReference type="Proteomes" id="UP001597287">
    <property type="component" value="Unassembled WGS sequence"/>
</dbReference>
<proteinExistence type="predicted"/>
<dbReference type="RefSeq" id="WP_183020859.1">
    <property type="nucleotide sequence ID" value="NZ_JBHSIH010000001.1"/>
</dbReference>
<keyword evidence="3" id="KW-1185">Reference proteome</keyword>
<dbReference type="PANTHER" id="PTHR43464:SF58">
    <property type="entry name" value="BLR7975 PROTEIN"/>
    <property type="match status" value="1"/>
</dbReference>
<dbReference type="Gene3D" id="3.40.50.150">
    <property type="entry name" value="Vaccinia Virus protein VP39"/>
    <property type="match status" value="1"/>
</dbReference>
<protein>
    <submittedName>
        <fullName evidence="2">Class I SAM-dependent methyltransferase</fullName>
        <ecNumber evidence="2">2.1.-.-</ecNumber>
    </submittedName>
</protein>
<feature type="domain" description="Methyltransferase" evidence="1">
    <location>
        <begin position="50"/>
        <end position="143"/>
    </location>
</feature>
<name>A0ABW5F247_9BURK</name>
<dbReference type="Pfam" id="PF13649">
    <property type="entry name" value="Methyltransf_25"/>
    <property type="match status" value="1"/>
</dbReference>
<evidence type="ECO:0000313" key="3">
    <source>
        <dbReference type="Proteomes" id="UP001597287"/>
    </source>
</evidence>
<comment type="caution">
    <text evidence="2">The sequence shown here is derived from an EMBL/GenBank/DDBJ whole genome shotgun (WGS) entry which is preliminary data.</text>
</comment>